<dbReference type="InterPro" id="IPR023408">
    <property type="entry name" value="MscS_beta-dom_sf"/>
</dbReference>
<dbReference type="InterPro" id="IPR011014">
    <property type="entry name" value="MscS_channel_TM-2"/>
</dbReference>
<feature type="region of interest" description="Disordered" evidence="7">
    <location>
        <begin position="425"/>
        <end position="445"/>
    </location>
</feature>
<organism evidence="12 13">
    <name type="scientific">Nitrogeniibacter mangrovi</name>
    <dbReference type="NCBI Taxonomy" id="2016596"/>
    <lineage>
        <taxon>Bacteria</taxon>
        <taxon>Pseudomonadati</taxon>
        <taxon>Pseudomonadota</taxon>
        <taxon>Betaproteobacteria</taxon>
        <taxon>Rhodocyclales</taxon>
        <taxon>Zoogloeaceae</taxon>
        <taxon>Nitrogeniibacter</taxon>
    </lineage>
</organism>
<dbReference type="Gene3D" id="3.30.70.100">
    <property type="match status" value="1"/>
</dbReference>
<feature type="domain" description="Mechanosensitive ion channel transmembrane helices 2/3" evidence="11">
    <location>
        <begin position="219"/>
        <end position="258"/>
    </location>
</feature>
<sequence length="445" mass="48527">MPDAFETLIAQLPLVGEQLARAEVQHELLALVLAGVLALVAHHLARRALTRRAEATRQGSLHHLAIRSLQRVLWPVSMLVVVFVARIALQARPQATPVLDVAVPLLTSLATIRIGVYLLRKGFRVTRALKAWENLFVIGIWSAVALHLLGWLPAVAAALDAVAFTMGETRISLLATIKLFGLIALLLTLAFWISGVIERRMRASPNMTPSLQVAFAKFARVFLIALAFLVAIDAVGIDLTTFAVFGGALGVGIGFGLQRITSNFISGFILVLDRSIKPGDVISVGTDGSKYGWVQELRARYVVVRDRDGVERLIPNENLITSEVINWSYTDKNTRIRLPVQISYDDDPEQAIALLEAAAQASPRVLGDPVPTARLLAFGDNGIELELRVWIADPENGIGNVRTDINLAIWRAFKAAGITIPYPQRDVHLKPAPPGRALPDLDPNP</sequence>
<feature type="compositionally biased region" description="Pro residues" evidence="7">
    <location>
        <begin position="431"/>
        <end position="445"/>
    </location>
</feature>
<feature type="transmembrane region" description="Helical" evidence="8">
    <location>
        <begin position="243"/>
        <end position="272"/>
    </location>
</feature>
<dbReference type="GO" id="GO:0008381">
    <property type="term" value="F:mechanosensitive monoatomic ion channel activity"/>
    <property type="evidence" value="ECO:0007669"/>
    <property type="project" value="UniProtKB-ARBA"/>
</dbReference>
<feature type="transmembrane region" description="Helical" evidence="8">
    <location>
        <begin position="72"/>
        <end position="89"/>
    </location>
</feature>
<evidence type="ECO:0000256" key="1">
    <source>
        <dbReference type="ARBA" id="ARBA00004651"/>
    </source>
</evidence>
<dbReference type="SUPFAM" id="SSF82689">
    <property type="entry name" value="Mechanosensitive channel protein MscS (YggB), C-terminal domain"/>
    <property type="match status" value="1"/>
</dbReference>
<evidence type="ECO:0000313" key="12">
    <source>
        <dbReference type="EMBL" id="QID17247.1"/>
    </source>
</evidence>
<evidence type="ECO:0000256" key="6">
    <source>
        <dbReference type="ARBA" id="ARBA00023136"/>
    </source>
</evidence>
<dbReference type="EMBL" id="CP048836">
    <property type="protein sequence ID" value="QID17247.1"/>
    <property type="molecule type" value="Genomic_DNA"/>
</dbReference>
<feature type="transmembrane region" description="Helical" evidence="8">
    <location>
        <begin position="28"/>
        <end position="45"/>
    </location>
</feature>
<keyword evidence="13" id="KW-1185">Reference proteome</keyword>
<protein>
    <submittedName>
        <fullName evidence="12">Mechanosensitive ion channel</fullName>
    </submittedName>
</protein>
<dbReference type="Proteomes" id="UP000501991">
    <property type="component" value="Chromosome"/>
</dbReference>
<evidence type="ECO:0000256" key="7">
    <source>
        <dbReference type="SAM" id="MobiDB-lite"/>
    </source>
</evidence>
<dbReference type="InterPro" id="IPR052702">
    <property type="entry name" value="MscS-like_channel"/>
</dbReference>
<dbReference type="InterPro" id="IPR011066">
    <property type="entry name" value="MscS_channel_C_sf"/>
</dbReference>
<dbReference type="RefSeq" id="WP_173764412.1">
    <property type="nucleotide sequence ID" value="NZ_CP048836.1"/>
</dbReference>
<dbReference type="Pfam" id="PF21088">
    <property type="entry name" value="MS_channel_1st"/>
    <property type="match status" value="1"/>
</dbReference>
<dbReference type="InterPro" id="IPR010920">
    <property type="entry name" value="LSM_dom_sf"/>
</dbReference>
<dbReference type="AlphaFoldDB" id="A0A6C1B0Z9"/>
<dbReference type="InterPro" id="IPR049142">
    <property type="entry name" value="MS_channel_1st"/>
</dbReference>
<proteinExistence type="inferred from homology"/>
<dbReference type="Gene3D" id="1.10.287.1260">
    <property type="match status" value="1"/>
</dbReference>
<comment type="similarity">
    <text evidence="2">Belongs to the MscS (TC 1.A.23) family.</text>
</comment>
<dbReference type="KEGG" id="azq:G3580_06070"/>
<feature type="transmembrane region" description="Helical" evidence="8">
    <location>
        <begin position="131"/>
        <end position="151"/>
    </location>
</feature>
<dbReference type="Pfam" id="PF00924">
    <property type="entry name" value="MS_channel_2nd"/>
    <property type="match status" value="1"/>
</dbReference>
<dbReference type="InterPro" id="IPR006685">
    <property type="entry name" value="MscS_channel_2nd"/>
</dbReference>
<dbReference type="SUPFAM" id="SSF82861">
    <property type="entry name" value="Mechanosensitive channel protein MscS (YggB), transmembrane region"/>
    <property type="match status" value="1"/>
</dbReference>
<evidence type="ECO:0000256" key="5">
    <source>
        <dbReference type="ARBA" id="ARBA00022989"/>
    </source>
</evidence>
<evidence type="ECO:0000256" key="8">
    <source>
        <dbReference type="SAM" id="Phobius"/>
    </source>
</evidence>
<keyword evidence="6 8" id="KW-0472">Membrane</keyword>
<reference evidence="12 13" key="1">
    <citation type="submission" date="2020-02" db="EMBL/GenBank/DDBJ databases">
        <title>Nitrogenibacter mangrovi gen. nov., sp. nov. isolated from mangrove sediment, a denitrifying betaproteobacterium.</title>
        <authorList>
            <person name="Liao H."/>
            <person name="Tian Y."/>
        </authorList>
    </citation>
    <scope>NUCLEOTIDE SEQUENCE [LARGE SCALE GENOMIC DNA]</scope>
    <source>
        <strain evidence="12 13">M9-3-2</strain>
    </source>
</reference>
<dbReference type="SUPFAM" id="SSF50182">
    <property type="entry name" value="Sm-like ribonucleoproteins"/>
    <property type="match status" value="1"/>
</dbReference>
<dbReference type="GO" id="GO:0005886">
    <property type="term" value="C:plasma membrane"/>
    <property type="evidence" value="ECO:0007669"/>
    <property type="project" value="UniProtKB-SubCell"/>
</dbReference>
<dbReference type="PANTHER" id="PTHR30347">
    <property type="entry name" value="POTASSIUM CHANNEL RELATED"/>
    <property type="match status" value="1"/>
</dbReference>
<keyword evidence="3" id="KW-1003">Cell membrane</keyword>
<dbReference type="Gene3D" id="2.30.30.60">
    <property type="match status" value="1"/>
</dbReference>
<feature type="transmembrane region" description="Helical" evidence="8">
    <location>
        <begin position="171"/>
        <end position="197"/>
    </location>
</feature>
<dbReference type="InterPro" id="IPR049278">
    <property type="entry name" value="MS_channel_C"/>
</dbReference>
<comment type="subcellular location">
    <subcellularLocation>
        <location evidence="1">Cell membrane</location>
        <topology evidence="1">Multi-pass membrane protein</topology>
    </subcellularLocation>
</comment>
<accession>A0A6C1B0Z9</accession>
<evidence type="ECO:0000313" key="13">
    <source>
        <dbReference type="Proteomes" id="UP000501991"/>
    </source>
</evidence>
<feature type="transmembrane region" description="Helical" evidence="8">
    <location>
        <begin position="101"/>
        <end position="119"/>
    </location>
</feature>
<evidence type="ECO:0000256" key="4">
    <source>
        <dbReference type="ARBA" id="ARBA00022692"/>
    </source>
</evidence>
<evidence type="ECO:0000259" key="11">
    <source>
        <dbReference type="Pfam" id="PF21088"/>
    </source>
</evidence>
<gene>
    <name evidence="12" type="ORF">G3580_06070</name>
</gene>
<keyword evidence="5 8" id="KW-1133">Transmembrane helix</keyword>
<name>A0A6C1B0Z9_9RHOO</name>
<evidence type="ECO:0000256" key="2">
    <source>
        <dbReference type="ARBA" id="ARBA00008017"/>
    </source>
</evidence>
<feature type="transmembrane region" description="Helical" evidence="8">
    <location>
        <begin position="218"/>
        <end position="237"/>
    </location>
</feature>
<dbReference type="Pfam" id="PF21082">
    <property type="entry name" value="MS_channel_3rd"/>
    <property type="match status" value="1"/>
</dbReference>
<feature type="domain" description="Mechanosensitive ion channel MscS" evidence="9">
    <location>
        <begin position="260"/>
        <end position="328"/>
    </location>
</feature>
<evidence type="ECO:0000259" key="10">
    <source>
        <dbReference type="Pfam" id="PF21082"/>
    </source>
</evidence>
<keyword evidence="4 8" id="KW-0812">Transmembrane</keyword>
<feature type="domain" description="Mechanosensitive ion channel MscS C-terminal" evidence="10">
    <location>
        <begin position="337"/>
        <end position="420"/>
    </location>
</feature>
<dbReference type="PANTHER" id="PTHR30347:SF1">
    <property type="entry name" value="MECHANOSENSITIVE CHANNEL MSCK"/>
    <property type="match status" value="1"/>
</dbReference>
<evidence type="ECO:0000256" key="3">
    <source>
        <dbReference type="ARBA" id="ARBA00022475"/>
    </source>
</evidence>
<evidence type="ECO:0000259" key="9">
    <source>
        <dbReference type="Pfam" id="PF00924"/>
    </source>
</evidence>